<evidence type="ECO:0000313" key="3">
    <source>
        <dbReference type="Proteomes" id="UP000092666"/>
    </source>
</evidence>
<organism evidence="2 3">
    <name type="scientific">Kwoniella heveanensis BCC8398</name>
    <dbReference type="NCBI Taxonomy" id="1296120"/>
    <lineage>
        <taxon>Eukaryota</taxon>
        <taxon>Fungi</taxon>
        <taxon>Dikarya</taxon>
        <taxon>Basidiomycota</taxon>
        <taxon>Agaricomycotina</taxon>
        <taxon>Tremellomycetes</taxon>
        <taxon>Tremellales</taxon>
        <taxon>Cryptococcaceae</taxon>
        <taxon>Kwoniella</taxon>
    </lineage>
</organism>
<sequence>MARPPLPSSARSIRVDRRALLELLIPHILSYDPSLLTKFLAIPNKLFREVLLSNSFAKLEIHIPTDISSSSLVITKKVNAVLMYSTLSRYVSEIRVSHPTTKATSSTQTTTWPIDREDAEDDRVAVWKFASRLVTSCPQLISLDWNIGFGVDQSSWDAIGSAAALRHLRITHPEIHPNQDPLLVPSYPRISPKQPSTLPRTIANKGDSMAIPDRPTVPDGSWGLGPGWEHLETLQLGPLNETGVKTVSAYLKSPHAVNIQSLALESHLLDALLCQSIGKLGSRGVLTHVELSSTGTRLTAELLKGIIESCVSLENLKLDDVEGKSIMSPPDGIGAEKTWSTYRPSEQEHMVVDRGLAIAVLLARDSDQGL</sequence>
<gene>
    <name evidence="2" type="ORF">I316_04240</name>
</gene>
<reference evidence="3" key="2">
    <citation type="submission" date="2013-12" db="EMBL/GenBank/DDBJ databases">
        <title>Evolution of pathogenesis and genome organization in the Tremellales.</title>
        <authorList>
            <person name="Cuomo C."/>
            <person name="Litvintseva A."/>
            <person name="Heitman J."/>
            <person name="Chen Y."/>
            <person name="Sun S."/>
            <person name="Springer D."/>
            <person name="Dromer F."/>
            <person name="Young S."/>
            <person name="Zeng Q."/>
            <person name="Chapman S."/>
            <person name="Gujja S."/>
            <person name="Saif S."/>
            <person name="Birren B."/>
        </authorList>
    </citation>
    <scope>NUCLEOTIDE SEQUENCE [LARGE SCALE GENOMIC DNA]</scope>
    <source>
        <strain evidence="3">BCC8398</strain>
    </source>
</reference>
<proteinExistence type="predicted"/>
<dbReference type="OrthoDB" id="2565058at2759"/>
<dbReference type="Proteomes" id="UP000092666">
    <property type="component" value="Unassembled WGS sequence"/>
</dbReference>
<dbReference type="InterPro" id="IPR032675">
    <property type="entry name" value="LRR_dom_sf"/>
</dbReference>
<keyword evidence="3" id="KW-1185">Reference proteome</keyword>
<reference evidence="2 3" key="1">
    <citation type="submission" date="2013-07" db="EMBL/GenBank/DDBJ databases">
        <title>The Genome Sequence of Cryptococcus heveanensis BCC8398.</title>
        <authorList>
            <consortium name="The Broad Institute Genome Sequencing Platform"/>
            <person name="Cuomo C."/>
            <person name="Litvintseva A."/>
            <person name="Chen Y."/>
            <person name="Heitman J."/>
            <person name="Sun S."/>
            <person name="Springer D."/>
            <person name="Dromer F."/>
            <person name="Young S.K."/>
            <person name="Zeng Q."/>
            <person name="Gargeya S."/>
            <person name="Fitzgerald M."/>
            <person name="Abouelleil A."/>
            <person name="Alvarado L."/>
            <person name="Berlin A.M."/>
            <person name="Chapman S.B."/>
            <person name="Dewar J."/>
            <person name="Goldberg J."/>
            <person name="Griggs A."/>
            <person name="Gujja S."/>
            <person name="Hansen M."/>
            <person name="Howarth C."/>
            <person name="Imamovic A."/>
            <person name="Larimer J."/>
            <person name="McCowan C."/>
            <person name="Murphy C."/>
            <person name="Pearson M."/>
            <person name="Priest M."/>
            <person name="Roberts A."/>
            <person name="Saif S."/>
            <person name="Shea T."/>
            <person name="Sykes S."/>
            <person name="Wortman J."/>
            <person name="Nusbaum C."/>
            <person name="Birren B."/>
        </authorList>
    </citation>
    <scope>NUCLEOTIDE SEQUENCE [LARGE SCALE GENOMIC DNA]</scope>
    <source>
        <strain evidence="2 3">BCC8398</strain>
    </source>
</reference>
<dbReference type="STRING" id="1296120.A0A1B9GSG2"/>
<name>A0A1B9GSG2_9TREE</name>
<evidence type="ECO:0000256" key="1">
    <source>
        <dbReference type="SAM" id="MobiDB-lite"/>
    </source>
</evidence>
<accession>A0A1B9GSG2</accession>
<feature type="region of interest" description="Disordered" evidence="1">
    <location>
        <begin position="194"/>
        <end position="214"/>
    </location>
</feature>
<dbReference type="EMBL" id="KI669502">
    <property type="protein sequence ID" value="OCF33898.1"/>
    <property type="molecule type" value="Genomic_DNA"/>
</dbReference>
<dbReference type="Gene3D" id="3.80.10.10">
    <property type="entry name" value="Ribonuclease Inhibitor"/>
    <property type="match status" value="1"/>
</dbReference>
<protein>
    <submittedName>
        <fullName evidence="2">Uncharacterized protein</fullName>
    </submittedName>
</protein>
<dbReference type="AlphaFoldDB" id="A0A1B9GSG2"/>
<dbReference type="SUPFAM" id="SSF52047">
    <property type="entry name" value="RNI-like"/>
    <property type="match status" value="1"/>
</dbReference>
<evidence type="ECO:0000313" key="2">
    <source>
        <dbReference type="EMBL" id="OCF33898.1"/>
    </source>
</evidence>